<keyword evidence="3" id="KW-1185">Reference proteome</keyword>
<dbReference type="Proteomes" id="UP000316624">
    <property type="component" value="Unassembled WGS sequence"/>
</dbReference>
<reference evidence="2 3" key="1">
    <citation type="journal article" date="2015" name="Stand. Genomic Sci.">
        <title>Genomic Encyclopedia of Bacterial and Archaeal Type Strains, Phase III: the genomes of soil and plant-associated and newly described type strains.</title>
        <authorList>
            <person name="Whitman W.B."/>
            <person name="Woyke T."/>
            <person name="Klenk H.P."/>
            <person name="Zhou Y."/>
            <person name="Lilburn T.G."/>
            <person name="Beck B.J."/>
            <person name="De Vos P."/>
            <person name="Vandamme P."/>
            <person name="Eisen J.A."/>
            <person name="Garrity G."/>
            <person name="Hugenholtz P."/>
            <person name="Kyrpides N.C."/>
        </authorList>
    </citation>
    <scope>NUCLEOTIDE SEQUENCE [LARGE SCALE GENOMIC DNA]</scope>
    <source>
        <strain evidence="2 3">CGMCC 1.7748</strain>
    </source>
</reference>
<dbReference type="EMBL" id="VLKK01000002">
    <property type="protein sequence ID" value="TWH96682.1"/>
    <property type="molecule type" value="Genomic_DNA"/>
</dbReference>
<name>A0A562KMS3_SPHWJ</name>
<comment type="caution">
    <text evidence="2">The sequence shown here is derived from an EMBL/GenBank/DDBJ whole genome shotgun (WGS) entry which is preliminary data.</text>
</comment>
<dbReference type="Pfam" id="PF01636">
    <property type="entry name" value="APH"/>
    <property type="match status" value="1"/>
</dbReference>
<dbReference type="InterPro" id="IPR015897">
    <property type="entry name" value="CHK_kinase-like"/>
</dbReference>
<dbReference type="InterPro" id="IPR052961">
    <property type="entry name" value="Oxido-Kinase-like_Enzymes"/>
</dbReference>
<accession>A0A562KMS3</accession>
<evidence type="ECO:0000313" key="2">
    <source>
        <dbReference type="EMBL" id="TWH96682.1"/>
    </source>
</evidence>
<dbReference type="RefSeq" id="WP_145071937.1">
    <property type="nucleotide sequence ID" value="NZ_JACIIY010000009.1"/>
</dbReference>
<dbReference type="PANTHER" id="PTHR23020">
    <property type="entry name" value="UNCHARACTERIZED NUCLEAR HORMONE RECEPTOR-RELATED"/>
    <property type="match status" value="1"/>
</dbReference>
<gene>
    <name evidence="2" type="ORF">IQ35_00613</name>
</gene>
<evidence type="ECO:0000259" key="1">
    <source>
        <dbReference type="SMART" id="SM00587"/>
    </source>
</evidence>
<dbReference type="InterPro" id="IPR002575">
    <property type="entry name" value="Aminoglycoside_PTrfase"/>
</dbReference>
<dbReference type="SMART" id="SM00587">
    <property type="entry name" value="CHK"/>
    <property type="match status" value="1"/>
</dbReference>
<dbReference type="Gene3D" id="3.90.1200.10">
    <property type="match status" value="1"/>
</dbReference>
<proteinExistence type="predicted"/>
<dbReference type="PANTHER" id="PTHR23020:SF41">
    <property type="entry name" value="AMINOGLYCOSIDE PHOSPHOTRANSFERASE DOMAIN-CONTAINING PROTEIN"/>
    <property type="match status" value="1"/>
</dbReference>
<protein>
    <submittedName>
        <fullName evidence="2">Phosphotransferase family enzyme</fullName>
    </submittedName>
</protein>
<dbReference type="InterPro" id="IPR011009">
    <property type="entry name" value="Kinase-like_dom_sf"/>
</dbReference>
<organism evidence="2 3">
    <name type="scientific">Sphingobium wenxiniae (strain DSM 21828 / CGMCC 1.7748 / JZ-1)</name>
    <dbReference type="NCBI Taxonomy" id="595605"/>
    <lineage>
        <taxon>Bacteria</taxon>
        <taxon>Pseudomonadati</taxon>
        <taxon>Pseudomonadota</taxon>
        <taxon>Alphaproteobacteria</taxon>
        <taxon>Sphingomonadales</taxon>
        <taxon>Sphingomonadaceae</taxon>
        <taxon>Sphingobium</taxon>
    </lineage>
</organism>
<sequence length="365" mass="41247">MTTDAVKYPLTAEGWTPRLLTELLQKQRPGAQVETVTVVEGNYYGEGMVSTAGRITFDLGYAAPSDLPRRVVVKIAQTVLAAQPLYDNEVAFYERLRPELDIEAPQVFASAFDSESGTLALVMEDLRVRGIRFPNVTVPVALDSIGDLIDTLARLHARYWQSARLSGDLSWVQSHMAGPLHDMFHKPDMVPAMIAEQVRTEQFKREMVQRLGLTVELLYDGFRAVQAHQARLPQTILHGDTHIGNTYLLPDGRGGLLDWQLFVRGYCMHDVGYLIATGLSIEDRRRHERELLDHYLDRLKAHGVADAPSREDIWTEYRRAAVWNVYIGWLTTPVVNYGWEIGVMAHLRVMTAFEDLETAKLLASM</sequence>
<keyword evidence="2" id="KW-0808">Transferase</keyword>
<evidence type="ECO:0000313" key="3">
    <source>
        <dbReference type="Proteomes" id="UP000316624"/>
    </source>
</evidence>
<dbReference type="GO" id="GO:0016740">
    <property type="term" value="F:transferase activity"/>
    <property type="evidence" value="ECO:0007669"/>
    <property type="project" value="UniProtKB-KW"/>
</dbReference>
<dbReference type="SUPFAM" id="SSF56112">
    <property type="entry name" value="Protein kinase-like (PK-like)"/>
    <property type="match status" value="1"/>
</dbReference>
<dbReference type="AlphaFoldDB" id="A0A562KMS3"/>
<feature type="domain" description="CHK kinase-like" evidence="1">
    <location>
        <begin position="121"/>
        <end position="305"/>
    </location>
</feature>